<dbReference type="eggNOG" id="COG0610">
    <property type="taxonomic scope" value="Bacteria"/>
</dbReference>
<keyword evidence="4" id="KW-0547">Nucleotide-binding</keyword>
<reference evidence="5" key="1">
    <citation type="submission" date="2011-06" db="EMBL/GenBank/DDBJ databases">
        <authorList>
            <consortium name="US DOE Joint Genome Institute (JGI-PGF)"/>
            <person name="Lucas S."/>
            <person name="Han J."/>
            <person name="Lapidus A."/>
            <person name="Cheng J.-F."/>
            <person name="Goodwin L."/>
            <person name="Pitluck S."/>
            <person name="Peters L."/>
            <person name="Land M.L."/>
            <person name="Hauser L."/>
            <person name="Vogl K."/>
            <person name="Liu Z."/>
            <person name="Overmann J."/>
            <person name="Frigaard N.-U."/>
            <person name="Bryant D.A."/>
            <person name="Woyke T.J."/>
        </authorList>
    </citation>
    <scope>NUCLEOTIDE SEQUENCE [LARGE SCALE GENOMIC DNA]</scope>
    <source>
        <strain evidence="5">970</strain>
    </source>
</reference>
<feature type="domain" description="Helicase C-terminal" evidence="3">
    <location>
        <begin position="795"/>
        <end position="963"/>
    </location>
</feature>
<dbReference type="SUPFAM" id="SSF52540">
    <property type="entry name" value="P-loop containing nucleoside triphosphate hydrolases"/>
    <property type="match status" value="2"/>
</dbReference>
<evidence type="ECO:0000256" key="2">
    <source>
        <dbReference type="SAM" id="MobiDB-lite"/>
    </source>
</evidence>
<evidence type="ECO:0000313" key="5">
    <source>
        <dbReference type="Proteomes" id="UP000002964"/>
    </source>
</evidence>
<keyword evidence="4" id="KW-0067">ATP-binding</keyword>
<feature type="region of interest" description="Disordered" evidence="2">
    <location>
        <begin position="58"/>
        <end position="90"/>
    </location>
</feature>
<dbReference type="SMART" id="SM00490">
    <property type="entry name" value="HELICc"/>
    <property type="match status" value="1"/>
</dbReference>
<dbReference type="STRING" id="631362.Thi970DRAFT_01037"/>
<dbReference type="eggNOG" id="COG1205">
    <property type="taxonomic scope" value="Bacteria"/>
</dbReference>
<keyword evidence="4" id="KW-0347">Helicase</keyword>
<evidence type="ECO:0000256" key="1">
    <source>
        <dbReference type="SAM" id="Coils"/>
    </source>
</evidence>
<dbReference type="RefSeq" id="WP_009147459.1">
    <property type="nucleotide sequence ID" value="NZ_CP121471.1"/>
</dbReference>
<dbReference type="HOGENOM" id="CLU_004880_0_0_6"/>
<sequence>MNWSDERERVYQWMRRALLGSGVGSEGATAIASLTGIKPLDRFQTGILFPLASDESGIDAADSDADEETESDLSAAEGQNTSSLSGAAQPKRRFVPPSSVGFSFFVQGNVANIQLIPSAVRYQLPKDRKRSDVEQWQRVSLGDADSEVRDLSAPPPGRTRVRIEPIQVFNGAARLDVLWRARLDGWLVTVSLSNTQELPSQRGADKATAATHNQVLIAESERALFEVALECVIDTGCLGPYPRADFHLLGDEDQELELQYRKRVIYAIGHGAAVDWTLREGRVASIRTEFLPKVEIPRFDPTAGEAEGAELDVRRLASIESESHQICTALERFVDGYAAWIASQVSALDGLESRYQKPASRILARIKDAEARMRAGVLLLRDDPLAARAFGLANEAMARQMRYSSPRWRPFQLAFLLLTIESATDADSDHRDVLDLIWFPTGGGKTEAYLGLMAFVIWWRRLKYQASGGGTTVLMRYTLRLLTKDQFRRAARLICAMELMRRAKPTQLGHEPVTLGLWVGGASSPNNFAVAKQAVEDAIEDEQDRPPSLMVLESCPWCGTPWHVRHNFDASGEHFRFRCTNPDCDFGKTKDGTLPCNVVDAALYKAPPTLLLATIDKFARLAWEERSLAFFGRDGNRPPELIIQDELHLIAGALGSIAGLYEAGLETVLRMRGMYPKYIASTATIRMAHEQVERLYGREAAVFPPPGLNSDDAYFARSIAPTREQPGRLYVGYLAPARNRQRCLAPLAAALLSAPEGLFGSATSDQDALLDAWWTLLVYHGSLKGVGVSRNALREIEERIERLQREWREHTAGVGSPDQPVPPAKSEPRWRSQLAERLTQLTSQMSADENARGFEGLAKGRDTADCLDLALATNMVSVGLDVPRLAAMIINGQPLTTAEYIQSSSRVGRGAVPGIVVANYYRDQARSLSHYEDFRAYHEAFYRFVEPTSVTPYTYQARLRALHAALVIAVRHASDDLTANQRAHAFDPGKPETAKLIEEFIKRCRCADPGRGNETAAHIRRLVEHWADTARRANEQRELLVYSGPDRDRKDKRLLYTHDARVRGEWVTLNSMRNVEHEALVKIL</sequence>
<dbReference type="PROSITE" id="PS51194">
    <property type="entry name" value="HELICASE_CTER"/>
    <property type="match status" value="1"/>
</dbReference>
<feature type="compositionally biased region" description="Acidic residues" evidence="2">
    <location>
        <begin position="61"/>
        <end position="71"/>
    </location>
</feature>
<dbReference type="InterPro" id="IPR027417">
    <property type="entry name" value="P-loop_NTPase"/>
</dbReference>
<proteinExistence type="predicted"/>
<name>H8YY49_9GAMM</name>
<keyword evidence="4" id="KW-0378">Hydrolase</keyword>
<dbReference type="Proteomes" id="UP000002964">
    <property type="component" value="Unassembled WGS sequence"/>
</dbReference>
<evidence type="ECO:0000259" key="3">
    <source>
        <dbReference type="PROSITE" id="PS51194"/>
    </source>
</evidence>
<protein>
    <submittedName>
        <fullName evidence="4">Helicase family protein with metal-binding cysteine cluster</fullName>
    </submittedName>
</protein>
<dbReference type="InterPro" id="IPR001650">
    <property type="entry name" value="Helicase_C-like"/>
</dbReference>
<gene>
    <name evidence="4" type="ORF">Thi970DRAFT_01037</name>
</gene>
<keyword evidence="5" id="KW-1185">Reference proteome</keyword>
<dbReference type="AlphaFoldDB" id="H8YY49"/>
<keyword evidence="1" id="KW-0175">Coiled coil</keyword>
<dbReference type="Gene3D" id="3.40.50.300">
    <property type="entry name" value="P-loop containing nucleotide triphosphate hydrolases"/>
    <property type="match status" value="1"/>
</dbReference>
<organism evidence="4 5">
    <name type="scientific">Thiorhodovibrio frisius</name>
    <dbReference type="NCBI Taxonomy" id="631362"/>
    <lineage>
        <taxon>Bacteria</taxon>
        <taxon>Pseudomonadati</taxon>
        <taxon>Pseudomonadota</taxon>
        <taxon>Gammaproteobacteria</taxon>
        <taxon>Chromatiales</taxon>
        <taxon>Chromatiaceae</taxon>
        <taxon>Thiorhodovibrio</taxon>
    </lineage>
</organism>
<evidence type="ECO:0000313" key="4">
    <source>
        <dbReference type="EMBL" id="EIC23375.1"/>
    </source>
</evidence>
<accession>H8YY49</accession>
<feature type="coiled-coil region" evidence="1">
    <location>
        <begin position="786"/>
        <end position="813"/>
    </location>
</feature>
<dbReference type="GO" id="GO:0004386">
    <property type="term" value="F:helicase activity"/>
    <property type="evidence" value="ECO:0007669"/>
    <property type="project" value="UniProtKB-KW"/>
</dbReference>
<dbReference type="CDD" id="cd18785">
    <property type="entry name" value="SF2_C"/>
    <property type="match status" value="1"/>
</dbReference>
<dbReference type="EMBL" id="JH603168">
    <property type="protein sequence ID" value="EIC23375.1"/>
    <property type="molecule type" value="Genomic_DNA"/>
</dbReference>
<reference evidence="4 5" key="2">
    <citation type="submission" date="2011-11" db="EMBL/GenBank/DDBJ databases">
        <authorList>
            <consortium name="US DOE Joint Genome Institute"/>
            <person name="Lucas S."/>
            <person name="Han J."/>
            <person name="Lapidus A."/>
            <person name="Cheng J.-F."/>
            <person name="Goodwin L."/>
            <person name="Pitluck S."/>
            <person name="Peters L."/>
            <person name="Ovchinnikova G."/>
            <person name="Zhang X."/>
            <person name="Detter J.C."/>
            <person name="Han C."/>
            <person name="Tapia R."/>
            <person name="Land M."/>
            <person name="Hauser L."/>
            <person name="Kyrpides N."/>
            <person name="Ivanova N."/>
            <person name="Pagani I."/>
            <person name="Vogl K."/>
            <person name="Liu Z."/>
            <person name="Overmann J."/>
            <person name="Frigaard N.-U."/>
            <person name="Bryant D."/>
            <person name="Woyke T."/>
        </authorList>
    </citation>
    <scope>NUCLEOTIDE SEQUENCE [LARGE SCALE GENOMIC DNA]</scope>
    <source>
        <strain evidence="4 5">970</strain>
    </source>
</reference>
<dbReference type="Pfam" id="PF00271">
    <property type="entry name" value="Helicase_C"/>
    <property type="match status" value="1"/>
</dbReference>